<evidence type="ECO:0000259" key="5">
    <source>
        <dbReference type="PROSITE" id="PS51635"/>
    </source>
</evidence>
<dbReference type="CDD" id="cd07208">
    <property type="entry name" value="Pat_hypo_Ecoli_yjju_like"/>
    <property type="match status" value="1"/>
</dbReference>
<feature type="domain" description="PNPLA" evidence="5">
    <location>
        <begin position="9"/>
        <end position="180"/>
    </location>
</feature>
<dbReference type="GO" id="GO:0016787">
    <property type="term" value="F:hydrolase activity"/>
    <property type="evidence" value="ECO:0007669"/>
    <property type="project" value="UniProtKB-UniRule"/>
</dbReference>
<dbReference type="InterPro" id="IPR002641">
    <property type="entry name" value="PNPLA_dom"/>
</dbReference>
<dbReference type="STRING" id="28125.HMPREF3202_00629"/>
<dbReference type="PANTHER" id="PTHR14226:SF25">
    <property type="entry name" value="PHOSPHOESTERASE"/>
    <property type="match status" value="1"/>
</dbReference>
<organism evidence="6 7">
    <name type="scientific">Prevotella bivia</name>
    <dbReference type="NCBI Taxonomy" id="28125"/>
    <lineage>
        <taxon>Bacteria</taxon>
        <taxon>Pseudomonadati</taxon>
        <taxon>Bacteroidota</taxon>
        <taxon>Bacteroidia</taxon>
        <taxon>Bacteroidales</taxon>
        <taxon>Prevotellaceae</taxon>
        <taxon>Prevotella</taxon>
    </lineage>
</organism>
<sequence>MQINKNTGLVLEGGGMRGVFTSGVLDAFMMYGQWFQYIVAVSAGACNGLSYMSRQPCRARISNIEMLNKYNYIGLRHLITQGCIFDPKLLYEKFPLELIPFDYTEYFNNISRGCSFEFVTTNCLTGKAEYLEETEGNIQRVNKLAKASSSLPFVSKIVNIDGVPMLDGGIVDSIPIERAIDKGHETNVVVCTRNKGWRNSGRDIKIPPFFYRNYPNLRKVLSRRIAVYNAQLKLVDQLEAAGKIIVIRPEHPVKVSRMEKDTAKLEALYNEGFQLGEFFVKQNRIG</sequence>
<dbReference type="InterPro" id="IPR037483">
    <property type="entry name" value="YjjU-like"/>
</dbReference>
<dbReference type="AlphaFoldDB" id="A0A137SZK5"/>
<gene>
    <name evidence="6" type="ORF">HMPREF3202_00629</name>
</gene>
<dbReference type="Pfam" id="PF01734">
    <property type="entry name" value="Patatin"/>
    <property type="match status" value="1"/>
</dbReference>
<keyword evidence="2 4" id="KW-0442">Lipid degradation</keyword>
<dbReference type="Gene3D" id="3.40.1090.10">
    <property type="entry name" value="Cytosolic phospholipase A2 catalytic domain"/>
    <property type="match status" value="2"/>
</dbReference>
<dbReference type="PANTHER" id="PTHR14226">
    <property type="entry name" value="NEUROPATHY TARGET ESTERASE/SWISS CHEESE D.MELANOGASTER"/>
    <property type="match status" value="1"/>
</dbReference>
<dbReference type="PROSITE" id="PS51635">
    <property type="entry name" value="PNPLA"/>
    <property type="match status" value="1"/>
</dbReference>
<dbReference type="GO" id="GO:0016042">
    <property type="term" value="P:lipid catabolic process"/>
    <property type="evidence" value="ECO:0007669"/>
    <property type="project" value="UniProtKB-UniRule"/>
</dbReference>
<feature type="active site" description="Nucleophile" evidence="4">
    <location>
        <position position="42"/>
    </location>
</feature>
<dbReference type="RefSeq" id="WP_061314721.1">
    <property type="nucleotide sequence ID" value="NZ_KQ965641.1"/>
</dbReference>
<evidence type="ECO:0000256" key="1">
    <source>
        <dbReference type="ARBA" id="ARBA00022801"/>
    </source>
</evidence>
<name>A0A137SZK5_9BACT</name>
<accession>A0A137SZK5</accession>
<evidence type="ECO:0000256" key="3">
    <source>
        <dbReference type="ARBA" id="ARBA00023098"/>
    </source>
</evidence>
<dbReference type="eggNOG" id="COG4667">
    <property type="taxonomic scope" value="Bacteria"/>
</dbReference>
<dbReference type="InterPro" id="IPR045943">
    <property type="entry name" value="DUF6363"/>
</dbReference>
<comment type="caution">
    <text evidence="4">Lacks conserved residue(s) required for the propagation of feature annotation.</text>
</comment>
<keyword evidence="3 4" id="KW-0443">Lipid metabolism</keyword>
<feature type="short sequence motif" description="GXGXXG" evidence="4">
    <location>
        <begin position="13"/>
        <end position="18"/>
    </location>
</feature>
<dbReference type="SUPFAM" id="SSF52151">
    <property type="entry name" value="FabD/lysophospholipase-like"/>
    <property type="match status" value="1"/>
</dbReference>
<feature type="short sequence motif" description="DGA/G" evidence="4">
    <location>
        <begin position="167"/>
        <end position="169"/>
    </location>
</feature>
<proteinExistence type="predicted"/>
<keyword evidence="1 4" id="KW-0378">Hydrolase</keyword>
<evidence type="ECO:0000313" key="6">
    <source>
        <dbReference type="EMBL" id="KXO17874.1"/>
    </source>
</evidence>
<dbReference type="InterPro" id="IPR050301">
    <property type="entry name" value="NTE"/>
</dbReference>
<evidence type="ECO:0000313" key="7">
    <source>
        <dbReference type="Proteomes" id="UP000070093"/>
    </source>
</evidence>
<reference evidence="6 7" key="1">
    <citation type="submission" date="2016-02" db="EMBL/GenBank/DDBJ databases">
        <authorList>
            <person name="Wen L."/>
            <person name="He K."/>
            <person name="Yang H."/>
        </authorList>
    </citation>
    <scope>NUCLEOTIDE SEQUENCE [LARGE SCALE GENOMIC DNA]</scope>
    <source>
        <strain evidence="6 7">GED7880</strain>
    </source>
</reference>
<protein>
    <submittedName>
        <fullName evidence="6">Phospholipase, patatin family</fullName>
    </submittedName>
</protein>
<dbReference type="Pfam" id="PF19890">
    <property type="entry name" value="DUF6363"/>
    <property type="match status" value="1"/>
</dbReference>
<dbReference type="Proteomes" id="UP000070093">
    <property type="component" value="Unassembled WGS sequence"/>
</dbReference>
<dbReference type="PATRIC" id="fig|28125.4.peg.620"/>
<dbReference type="InterPro" id="IPR016035">
    <property type="entry name" value="Acyl_Trfase/lysoPLipase"/>
</dbReference>
<feature type="active site" description="Proton acceptor" evidence="4">
    <location>
        <position position="167"/>
    </location>
</feature>
<dbReference type="EMBL" id="LTAG01000025">
    <property type="protein sequence ID" value="KXO17874.1"/>
    <property type="molecule type" value="Genomic_DNA"/>
</dbReference>
<comment type="caution">
    <text evidence="6">The sequence shown here is derived from an EMBL/GenBank/DDBJ whole genome shotgun (WGS) entry which is preliminary data.</text>
</comment>
<evidence type="ECO:0000256" key="2">
    <source>
        <dbReference type="ARBA" id="ARBA00022963"/>
    </source>
</evidence>
<evidence type="ECO:0000256" key="4">
    <source>
        <dbReference type="PROSITE-ProRule" id="PRU01161"/>
    </source>
</evidence>